<feature type="domain" description="DUF5641" evidence="1">
    <location>
        <begin position="87"/>
        <end position="180"/>
    </location>
</feature>
<evidence type="ECO:0000259" key="1">
    <source>
        <dbReference type="Pfam" id="PF18701"/>
    </source>
</evidence>
<proteinExistence type="predicted"/>
<evidence type="ECO:0000313" key="2">
    <source>
        <dbReference type="EMBL" id="CAG6785452.1"/>
    </source>
</evidence>
<organism evidence="2">
    <name type="scientific">Cacopsylla melanoneura</name>
    <dbReference type="NCBI Taxonomy" id="428564"/>
    <lineage>
        <taxon>Eukaryota</taxon>
        <taxon>Metazoa</taxon>
        <taxon>Ecdysozoa</taxon>
        <taxon>Arthropoda</taxon>
        <taxon>Hexapoda</taxon>
        <taxon>Insecta</taxon>
        <taxon>Pterygota</taxon>
        <taxon>Neoptera</taxon>
        <taxon>Paraneoptera</taxon>
        <taxon>Hemiptera</taxon>
        <taxon>Sternorrhyncha</taxon>
        <taxon>Psylloidea</taxon>
        <taxon>Psyllidae</taxon>
        <taxon>Psyllinae</taxon>
        <taxon>Cacopsylla</taxon>
    </lineage>
</organism>
<dbReference type="PANTHER" id="PTHR47331:SF1">
    <property type="entry name" value="GAG-LIKE PROTEIN"/>
    <property type="match status" value="1"/>
</dbReference>
<dbReference type="Pfam" id="PF18701">
    <property type="entry name" value="DUF5641"/>
    <property type="match status" value="1"/>
</dbReference>
<name>A0A8D9BMU6_9HEMI</name>
<dbReference type="InterPro" id="IPR040676">
    <property type="entry name" value="DUF5641"/>
</dbReference>
<protein>
    <recommendedName>
        <fullName evidence="1">DUF5641 domain-containing protein</fullName>
    </recommendedName>
</protein>
<sequence>MGGLWESQMRPIKSHLLKVIGAQVLTFEQFCTVTSQIESILNSRPLCKLTSDISEVSALTPAHFLLAEPLRWLPAKDVSMTNVNRLSRYELLDHLVQSYWARWSREYLTTLQARDKWTANKENLKVGDIVILIQENLPVLQWPLGIVQDVSPGRDGITRVALVKTKSGVFKRPVVKLCLLPSQ</sequence>
<dbReference type="AlphaFoldDB" id="A0A8D9BMU6"/>
<dbReference type="EMBL" id="HBUF01643854">
    <property type="protein sequence ID" value="CAG6785452.1"/>
    <property type="molecule type" value="Transcribed_RNA"/>
</dbReference>
<reference evidence="2" key="1">
    <citation type="submission" date="2021-05" db="EMBL/GenBank/DDBJ databases">
        <authorList>
            <person name="Alioto T."/>
            <person name="Alioto T."/>
            <person name="Gomez Garrido J."/>
        </authorList>
    </citation>
    <scope>NUCLEOTIDE SEQUENCE</scope>
</reference>
<dbReference type="PANTHER" id="PTHR47331">
    <property type="entry name" value="PHD-TYPE DOMAIN-CONTAINING PROTEIN"/>
    <property type="match status" value="1"/>
</dbReference>
<accession>A0A8D9BMU6</accession>